<dbReference type="AlphaFoldDB" id="A0A650CU94"/>
<dbReference type="EMBL" id="WHYS01000002">
    <property type="protein sequence ID" value="MQL56010.1"/>
    <property type="molecule type" value="Genomic_DNA"/>
</dbReference>
<dbReference type="Proteomes" id="UP000426328">
    <property type="component" value="Chromosome"/>
</dbReference>
<dbReference type="KEGG" id="aamb:D1866_05110"/>
<accession>A0A650CU94</accession>
<proteinExistence type="predicted"/>
<evidence type="ECO:0000313" key="3">
    <source>
        <dbReference type="Proteomes" id="UP000426328"/>
    </source>
</evidence>
<dbReference type="GeneID" id="42779091"/>
<sequence length="702" mass="81029">MYKISNVTGDGNIINLTLPTSLRGHNEPLSVEVNLELFNPLKDERKYILLVRDITSNVIHLAIVFSQKDKKVISISSSDFILGKLYRRREVEFIIPWVEELIAQEGRSFDFSIDIYSAPKEMELSKLSEIVRKAIVNSEDLQNLRFTLCRKINFTLSWGKIGKRKLLSYPLPSIFNDFSKVEITSFANVAGEVEMYECERNKAIFTCRKIKNRINSLNVPKEISSLKLEEGKLYAFFSLNTPKIVETKGYDYFTSISFPIYFYNVPILIIGLNGLNKSEKEGAFANVIYPMPKKQRLMLPKFLRNNSWVSPLPKYIGEERGDEEISDLTPTFNRKRILERIVNKFYSSTITPVNGIKEMELNEGRAFSGDFNFKIIPANDKILRREFRKFIKGLGKILYLSASSGRFSENPRKPSFTLKYSVIEKLSKKYNFELNNGIMSGNIPHMLVPLLIKLYAGAEVKDEFHDTFKGYAGKIKERVDLILQEISSLSSLHSTNLETIIKYYSESDELYEEIKRVLESSNSMTQAYYNLLASLLFLTSRIKDDRKRKNVESDEITNLMGSNHVLRLSNVEAYLINSFSPYSRVYIPVLNSSFVRVRINTMNSKFAFLNDSAVEKLFSVVTYNLKLLLTPKGENSEVIIDHPEHTTFRIKVKKPIILSIEPKPIVQVINTDAIFFDFDVSKVFFVSQYLWERRISRDFEVL</sequence>
<dbReference type="EMBL" id="CP045482">
    <property type="protein sequence ID" value="QGR21434.1"/>
    <property type="molecule type" value="Genomic_DNA"/>
</dbReference>
<name>A0A650CU94_ACIAM</name>
<gene>
    <name evidence="2" type="ORF">D1866_05110</name>
    <name evidence="1" type="ORF">GFB69_09715</name>
</gene>
<evidence type="ECO:0000313" key="1">
    <source>
        <dbReference type="EMBL" id="MQL56010.1"/>
    </source>
</evidence>
<evidence type="ECO:0000313" key="2">
    <source>
        <dbReference type="EMBL" id="QGR21434.1"/>
    </source>
</evidence>
<organism evidence="2 3">
    <name type="scientific">Acidianus ambivalens</name>
    <name type="common">Desulfurolobus ambivalens</name>
    <dbReference type="NCBI Taxonomy" id="2283"/>
    <lineage>
        <taxon>Archaea</taxon>
        <taxon>Thermoproteota</taxon>
        <taxon>Thermoprotei</taxon>
        <taxon>Sulfolobales</taxon>
        <taxon>Sulfolobaceae</taxon>
        <taxon>Acidianus</taxon>
    </lineage>
</organism>
<dbReference type="Proteomes" id="UP000474054">
    <property type="component" value="Unassembled WGS sequence"/>
</dbReference>
<protein>
    <submittedName>
        <fullName evidence="2">Uncharacterized protein</fullName>
    </submittedName>
</protein>
<reference evidence="2 3" key="2">
    <citation type="submission" date="2019-10" db="EMBL/GenBank/DDBJ databases">
        <title>Genome Sequences from Six Type Strain Members of the Archaeal Family Sulfolobaceae: Acidianus ambivalens, Acidianus infernus, Metallosphaera prunae, Stygiolobus azoricus, Sulfolobus metallicus, and Sulfurisphaera ohwakuensis.</title>
        <authorList>
            <person name="Counts J.A."/>
            <person name="Kelly R.M."/>
        </authorList>
    </citation>
    <scope>NUCLEOTIDE SEQUENCE [LARGE SCALE GENOMIC DNA]</scope>
    <source>
        <strain evidence="2 3">LEI 10</strain>
    </source>
</reference>
<evidence type="ECO:0000313" key="4">
    <source>
        <dbReference type="Proteomes" id="UP000474054"/>
    </source>
</evidence>
<dbReference type="RefSeq" id="WP_152942312.1">
    <property type="nucleotide sequence ID" value="NZ_CP045482.1"/>
</dbReference>
<keyword evidence="3" id="KW-1185">Reference proteome</keyword>
<reference evidence="1 4" key="1">
    <citation type="submission" date="2019-10" db="EMBL/GenBank/DDBJ databases">
        <title>Comparative genomics of sulfur disproportionating microorganisms.</title>
        <authorList>
            <person name="Ward L.M."/>
            <person name="Bertran E."/>
            <person name="Johnston D."/>
        </authorList>
    </citation>
    <scope>NUCLEOTIDE SEQUENCE [LARGE SCALE GENOMIC DNA]</scope>
    <source>
        <strain evidence="1 4">DSM 3772</strain>
    </source>
</reference>